<sequence>MTQRHALAYSPSYLNGRFDLYHSTTLLDKMHTQAIMTLAALLAPLALALPANYDHKSEGSKDYPTSGGLNIFDFSSTYSAYATPGMVVNANNSYTGGQEGSSGEFHFGINARQNVICYNITVYLAPNSTYQSPARTATHIHQGTVGLAGPPRLTFPNPVLDDSGYGQSIGCLQGPFETGVLSNGTDTAANFTVAAIERSPSSFFADTHTSDAVPGAVRGQLTLTGTIY</sequence>
<protein>
    <recommendedName>
        <fullName evidence="1">CHRD domain-containing protein</fullName>
    </recommendedName>
</protein>
<evidence type="ECO:0000313" key="2">
    <source>
        <dbReference type="EMBL" id="GAA98360.1"/>
    </source>
</evidence>
<dbReference type="HOGENOM" id="CLU_063722_0_0_1"/>
<dbReference type="EMBL" id="BABT02000150">
    <property type="protein sequence ID" value="GAA98360.1"/>
    <property type="molecule type" value="Genomic_DNA"/>
</dbReference>
<dbReference type="eggNOG" id="ENOG502S4XH">
    <property type="taxonomic scope" value="Eukaryota"/>
</dbReference>
<gene>
    <name evidence="2" type="primary">Mo05046</name>
    <name evidence="2" type="ORF">E5Q_05046</name>
</gene>
<dbReference type="SMART" id="SM00754">
    <property type="entry name" value="CHRD"/>
    <property type="match status" value="1"/>
</dbReference>
<reference evidence="2 3" key="2">
    <citation type="journal article" date="2012" name="Open Biol.">
        <title>Characteristics of nucleosomes and linker DNA regions on the genome of the basidiomycete Mixia osmundae revealed by mono- and dinucleosome mapping.</title>
        <authorList>
            <person name="Nishida H."/>
            <person name="Kondo S."/>
            <person name="Matsumoto T."/>
            <person name="Suzuki Y."/>
            <person name="Yoshikawa H."/>
            <person name="Taylor T.D."/>
            <person name="Sugiyama J."/>
        </authorList>
    </citation>
    <scope>NUCLEOTIDE SEQUENCE [LARGE SCALE GENOMIC DNA]</scope>
    <source>
        <strain evidence="3">CBS 9802 / IAM 14324 / JCM 22182 / KY 12970</strain>
    </source>
</reference>
<dbReference type="OrthoDB" id="3554264at2759"/>
<name>G7E6A0_MIXOS</name>
<reference evidence="2 3" key="1">
    <citation type="journal article" date="2011" name="J. Gen. Appl. Microbiol.">
        <title>Draft genome sequencing of the enigmatic basidiomycete Mixia osmundae.</title>
        <authorList>
            <person name="Nishida H."/>
            <person name="Nagatsuka Y."/>
            <person name="Sugiyama J."/>
        </authorList>
    </citation>
    <scope>NUCLEOTIDE SEQUENCE [LARGE SCALE GENOMIC DNA]</scope>
    <source>
        <strain evidence="3">CBS 9802 / IAM 14324 / JCM 22182 / KY 12970</strain>
    </source>
</reference>
<dbReference type="RefSeq" id="XP_014569128.1">
    <property type="nucleotide sequence ID" value="XM_014713642.1"/>
</dbReference>
<dbReference type="InterPro" id="IPR010895">
    <property type="entry name" value="CHRD"/>
</dbReference>
<evidence type="ECO:0000313" key="3">
    <source>
        <dbReference type="Proteomes" id="UP000009131"/>
    </source>
</evidence>
<feature type="domain" description="CHRD" evidence="1">
    <location>
        <begin position="76"/>
        <end position="223"/>
    </location>
</feature>
<accession>G7E6A0</accession>
<dbReference type="Proteomes" id="UP000009131">
    <property type="component" value="Unassembled WGS sequence"/>
</dbReference>
<dbReference type="AlphaFoldDB" id="G7E6A0"/>
<proteinExistence type="predicted"/>
<keyword evidence="3" id="KW-1185">Reference proteome</keyword>
<evidence type="ECO:0000259" key="1">
    <source>
        <dbReference type="SMART" id="SM00754"/>
    </source>
</evidence>
<dbReference type="OMA" id="CYNITIT"/>
<comment type="caution">
    <text evidence="2">The sequence shown here is derived from an EMBL/GenBank/DDBJ whole genome shotgun (WGS) entry which is preliminary data.</text>
</comment>
<organism evidence="2 3">
    <name type="scientific">Mixia osmundae (strain CBS 9802 / IAM 14324 / JCM 22182 / KY 12970)</name>
    <dbReference type="NCBI Taxonomy" id="764103"/>
    <lineage>
        <taxon>Eukaryota</taxon>
        <taxon>Fungi</taxon>
        <taxon>Dikarya</taxon>
        <taxon>Basidiomycota</taxon>
        <taxon>Pucciniomycotina</taxon>
        <taxon>Mixiomycetes</taxon>
        <taxon>Mixiales</taxon>
        <taxon>Mixiaceae</taxon>
        <taxon>Mixia</taxon>
    </lineage>
</organism>
<dbReference type="Pfam" id="PF07452">
    <property type="entry name" value="CHRD"/>
    <property type="match status" value="1"/>
</dbReference>
<dbReference type="InParanoid" id="G7E6A0"/>